<evidence type="ECO:0000256" key="5">
    <source>
        <dbReference type="SAM" id="Phobius"/>
    </source>
</evidence>
<dbReference type="Gene3D" id="1.20.120.550">
    <property type="entry name" value="Membrane associated eicosanoid/glutathione metabolism-like domain"/>
    <property type="match status" value="1"/>
</dbReference>
<sequence>MSLPIPPQQALYWAIAVAAGLIYVPYLLVAYGRLKCGYDPNAPRAIFDKLPPFAQRAAWAHQNAFESFTLFAPAVLLVVLAQAASPYTNAVLVTYLAMRLGHSLFYIANIAALRGLAWVVSMGCIASLYGTAISKINLLP</sequence>
<protein>
    <submittedName>
        <fullName evidence="6">Membrane protein</fullName>
    </submittedName>
</protein>
<gene>
    <name evidence="6" type="ORF">GlitD10_2869</name>
</gene>
<evidence type="ECO:0000313" key="7">
    <source>
        <dbReference type="Proteomes" id="UP000180235"/>
    </source>
</evidence>
<dbReference type="AlphaFoldDB" id="A0A1J0AH08"/>
<accession>A0A1J0AH08</accession>
<dbReference type="Proteomes" id="UP000180235">
    <property type="component" value="Chromosome"/>
</dbReference>
<feature type="transmembrane region" description="Helical" evidence="5">
    <location>
        <begin position="64"/>
        <end position="84"/>
    </location>
</feature>
<evidence type="ECO:0000256" key="2">
    <source>
        <dbReference type="ARBA" id="ARBA00022692"/>
    </source>
</evidence>
<keyword evidence="7" id="KW-1185">Reference proteome</keyword>
<organism evidence="6 7">
    <name type="scientific">Gloeomargarita lithophora Alchichica-D10</name>
    <dbReference type="NCBI Taxonomy" id="1188229"/>
    <lineage>
        <taxon>Bacteria</taxon>
        <taxon>Bacillati</taxon>
        <taxon>Cyanobacteriota</taxon>
        <taxon>Cyanophyceae</taxon>
        <taxon>Gloeomargaritales</taxon>
        <taxon>Gloeomargaritaceae</taxon>
        <taxon>Gloeomargarita</taxon>
    </lineage>
</organism>
<dbReference type="STRING" id="1188229.GlitD10_2869"/>
<reference evidence="6 7" key="1">
    <citation type="submission" date="2016-10" db="EMBL/GenBank/DDBJ databases">
        <title>Description of Gloeomargarita lithophora gen. nov., sp. nov., a thylakoid-bearing basal-branching cyanobacterium with intracellular carbonates, and proposal for Gloeomargaritales ord. nov.</title>
        <authorList>
            <person name="Moreira D."/>
            <person name="Tavera R."/>
            <person name="Benzerara K."/>
            <person name="Skouri-Panet F."/>
            <person name="Couradeau E."/>
            <person name="Gerard E."/>
            <person name="Loussert C."/>
            <person name="Novelo E."/>
            <person name="Zivanovic Y."/>
            <person name="Lopez-Garcia P."/>
        </authorList>
    </citation>
    <scope>NUCLEOTIDE SEQUENCE [LARGE SCALE GENOMIC DNA]</scope>
    <source>
        <strain evidence="6 7">D10</strain>
    </source>
</reference>
<evidence type="ECO:0000313" key="6">
    <source>
        <dbReference type="EMBL" id="APB35213.1"/>
    </source>
</evidence>
<dbReference type="SUPFAM" id="SSF161084">
    <property type="entry name" value="MAPEG domain-like"/>
    <property type="match status" value="1"/>
</dbReference>
<dbReference type="PANTHER" id="PTHR35371:SF1">
    <property type="entry name" value="BLR7753 PROTEIN"/>
    <property type="match status" value="1"/>
</dbReference>
<keyword evidence="2 5" id="KW-0812">Transmembrane</keyword>
<dbReference type="InterPro" id="IPR023352">
    <property type="entry name" value="MAPEG-like_dom_sf"/>
</dbReference>
<proteinExistence type="predicted"/>
<comment type="subcellular location">
    <subcellularLocation>
        <location evidence="1">Membrane</location>
    </subcellularLocation>
</comment>
<feature type="transmembrane region" description="Helical" evidence="5">
    <location>
        <begin position="12"/>
        <end position="31"/>
    </location>
</feature>
<keyword evidence="3 5" id="KW-1133">Transmembrane helix</keyword>
<dbReference type="GO" id="GO:0016020">
    <property type="term" value="C:membrane"/>
    <property type="evidence" value="ECO:0007669"/>
    <property type="project" value="UniProtKB-SubCell"/>
</dbReference>
<dbReference type="KEGG" id="glt:GlitD10_2869"/>
<evidence type="ECO:0000256" key="3">
    <source>
        <dbReference type="ARBA" id="ARBA00022989"/>
    </source>
</evidence>
<dbReference type="RefSeq" id="WP_071455540.1">
    <property type="nucleotide sequence ID" value="NZ_CP017675.1"/>
</dbReference>
<dbReference type="Pfam" id="PF01124">
    <property type="entry name" value="MAPEG"/>
    <property type="match status" value="1"/>
</dbReference>
<keyword evidence="4 5" id="KW-0472">Membrane</keyword>
<dbReference type="OrthoDB" id="513661at2"/>
<evidence type="ECO:0000256" key="1">
    <source>
        <dbReference type="ARBA" id="ARBA00004370"/>
    </source>
</evidence>
<name>A0A1J0AH08_9CYAN</name>
<dbReference type="InterPro" id="IPR001129">
    <property type="entry name" value="Membr-assoc_MAPEG"/>
</dbReference>
<feature type="transmembrane region" description="Helical" evidence="5">
    <location>
        <begin position="104"/>
        <end position="129"/>
    </location>
</feature>
<evidence type="ECO:0000256" key="4">
    <source>
        <dbReference type="ARBA" id="ARBA00023136"/>
    </source>
</evidence>
<dbReference type="PANTHER" id="PTHR35371">
    <property type="entry name" value="INNER MEMBRANE PROTEIN"/>
    <property type="match status" value="1"/>
</dbReference>
<dbReference type="EMBL" id="CP017675">
    <property type="protein sequence ID" value="APB35213.1"/>
    <property type="molecule type" value="Genomic_DNA"/>
</dbReference>